<dbReference type="SUPFAM" id="SSF53474">
    <property type="entry name" value="alpha/beta-Hydrolases"/>
    <property type="match status" value="1"/>
</dbReference>
<dbReference type="GO" id="GO:0051723">
    <property type="term" value="F:protein methylesterase activity"/>
    <property type="evidence" value="ECO:0007669"/>
    <property type="project" value="UniProtKB-EC"/>
</dbReference>
<keyword evidence="1" id="KW-0719">Serine esterase</keyword>
<protein>
    <submittedName>
        <fullName evidence="3">Phosphatase methylesterase 1</fullName>
    </submittedName>
</protein>
<dbReference type="AlphaFoldDB" id="I2CQC2"/>
<evidence type="ECO:0000256" key="2">
    <source>
        <dbReference type="ARBA" id="ARBA00022801"/>
    </source>
</evidence>
<dbReference type="PANTHER" id="PTHR14189">
    <property type="entry name" value="PROTEIN PHOSPHATASE METHYLESTERASE-1 RELATED"/>
    <property type="match status" value="1"/>
</dbReference>
<keyword evidence="2" id="KW-0378">Hydrolase</keyword>
<feature type="non-terminal residue" evidence="3">
    <location>
        <position position="109"/>
    </location>
</feature>
<organism evidence="3">
    <name type="scientific">Nannochloropsis gaditana (strain CCMP526)</name>
    <name type="common">Green microalga</name>
    <name type="synonym">Microchloropsis gaditana</name>
    <dbReference type="NCBI Taxonomy" id="1093141"/>
    <lineage>
        <taxon>Eukaryota</taxon>
        <taxon>Sar</taxon>
        <taxon>Stramenopiles</taxon>
        <taxon>Ochrophyta</taxon>
        <taxon>Eustigmatophyceae</taxon>
        <taxon>Eustigmatales</taxon>
        <taxon>Monodopsidaceae</taxon>
        <taxon>Nannochloropsis</taxon>
    </lineage>
</organism>
<dbReference type="InterPro" id="IPR029058">
    <property type="entry name" value="AB_hydrolase_fold"/>
</dbReference>
<dbReference type="PANTHER" id="PTHR14189:SF0">
    <property type="entry name" value="PROTEIN PHOSPHATASE METHYLESTERASE 1"/>
    <property type="match status" value="1"/>
</dbReference>
<dbReference type="Gene3D" id="3.40.50.1820">
    <property type="entry name" value="alpha/beta hydrolase"/>
    <property type="match status" value="1"/>
</dbReference>
<sequence length="109" mass="12615">MGEDKGRPPDEGEGEAEEYYEWITDLRESERYWRGWFRGLSLAFLALPAPKLLVLAGYSLLESDRELCSAQMQGAFEVQFMQGGGHALHEDFPQAWARILYRFLRWNGV</sequence>
<dbReference type="InterPro" id="IPR016812">
    <property type="entry name" value="PPase_methylesterase_euk"/>
</dbReference>
<evidence type="ECO:0000313" key="3">
    <source>
        <dbReference type="EMBL" id="AFJ69105.1"/>
    </source>
</evidence>
<reference evidence="3" key="2">
    <citation type="journal article" date="2012" name="Nat. Commun.">
        <title>Draft genome sequence and genetic transformation of the oleaginous alga Nannochloropis gaditana.</title>
        <authorList>
            <person name="Radakovits R."/>
            <person name="Jinkerson R.E."/>
            <person name="Fuerstenberg S.I."/>
            <person name="Tae H."/>
            <person name="Settlage R.E."/>
            <person name="Boore J.L."/>
            <person name="Posewitz M.C."/>
        </authorList>
    </citation>
    <scope>NUCLEOTIDE SEQUENCE</scope>
    <source>
        <strain evidence="3">CCMP526</strain>
    </source>
</reference>
<proteinExistence type="evidence at transcript level"/>
<evidence type="ECO:0000256" key="1">
    <source>
        <dbReference type="ARBA" id="ARBA00022487"/>
    </source>
</evidence>
<gene>
    <name evidence="3" type="ORF">NGATSA_3052900</name>
</gene>
<accession>I2CQC2</accession>
<name>I2CQC2_NANGC</name>
<reference evidence="3" key="1">
    <citation type="journal article" date="2012" name="Bioengineered">
        <title>Additional insights into the genome of the oleaginous model alga Nannochloropsis gaditana.</title>
        <authorList>
            <person name="Jinkerson R.E."/>
            <person name="Radakovits R."/>
            <person name="Posewitz M.C."/>
        </authorList>
    </citation>
    <scope>NUCLEOTIDE SEQUENCE</scope>
    <source>
        <strain evidence="3">CCMP526</strain>
    </source>
</reference>
<dbReference type="EMBL" id="JU974124">
    <property type="protein sequence ID" value="AFJ69105.1"/>
    <property type="molecule type" value="mRNA"/>
</dbReference>